<dbReference type="Gene3D" id="3.40.50.2000">
    <property type="entry name" value="Glycogen Phosphorylase B"/>
    <property type="match status" value="1"/>
</dbReference>
<reference evidence="2 3" key="1">
    <citation type="submission" date="2024-04" db="EMBL/GenBank/DDBJ databases">
        <title>Flavobacterium sp. DGU11 16S ribosomal RNA gene Genome sequencing and assembly.</title>
        <authorList>
            <person name="Park S."/>
        </authorList>
    </citation>
    <scope>NUCLEOTIDE SEQUENCE [LARGE SCALE GENOMIC DNA]</scope>
    <source>
        <strain evidence="2 3">DGU11</strain>
    </source>
</reference>
<protein>
    <submittedName>
        <fullName evidence="2">Glycosyltransferase</fullName>
    </submittedName>
</protein>
<accession>A0ABU9HZM8</accession>
<sequence length="354" mass="40484">MHSKKKILVAPLNWGLGHATRCIPVIEALENQGYEPIIASDGAALALLKKEFPWLTSLELPSYMNDYSQNGRMFKLKLLLQMPGIFRAVRRENAIITQLVKQQQLAGIISDNRLGVYSKEIPSVFITHQLNVLTGNTTWLATMIYRKYVKKHNECWIPDVTNSPNLSGRLGHVEDEESLQLKYIGPLSRLHKKALEKKYNLMVLLSGAEPQRALLEKLLREKLAGYEGRVLFIRGVVEDEEVMTVCGNITFYNFMNTPSLEQAFNESEMVLCRSGYTTIMDLAKLCKKAFFIPTPGQYEQEYLAKKLKRSGLVPYAKQDAFRIEDLQKADLYKGLKNMGNDIKWKDLFRLFEGK</sequence>
<comment type="caution">
    <text evidence="2">The sequence shown here is derived from an EMBL/GenBank/DDBJ whole genome shotgun (WGS) entry which is preliminary data.</text>
</comment>
<evidence type="ECO:0000313" key="3">
    <source>
        <dbReference type="Proteomes" id="UP001464555"/>
    </source>
</evidence>
<keyword evidence="3" id="KW-1185">Reference proteome</keyword>
<name>A0ABU9HZM8_9FLAO</name>
<dbReference type="InterPro" id="IPR007235">
    <property type="entry name" value="Glyco_trans_28_C"/>
</dbReference>
<dbReference type="Pfam" id="PF04101">
    <property type="entry name" value="Glyco_tran_28_C"/>
    <property type="match status" value="1"/>
</dbReference>
<evidence type="ECO:0000259" key="1">
    <source>
        <dbReference type="Pfam" id="PF04101"/>
    </source>
</evidence>
<dbReference type="RefSeq" id="WP_341697908.1">
    <property type="nucleotide sequence ID" value="NZ_JBBYHR010000009.1"/>
</dbReference>
<dbReference type="Proteomes" id="UP001464555">
    <property type="component" value="Unassembled WGS sequence"/>
</dbReference>
<dbReference type="EMBL" id="JBBYHR010000009">
    <property type="protein sequence ID" value="MEL1245613.1"/>
    <property type="molecule type" value="Genomic_DNA"/>
</dbReference>
<organism evidence="2 3">
    <name type="scientific">Flavobacterium arundinis</name>
    <dbReference type="NCBI Taxonomy" id="3139143"/>
    <lineage>
        <taxon>Bacteria</taxon>
        <taxon>Pseudomonadati</taxon>
        <taxon>Bacteroidota</taxon>
        <taxon>Flavobacteriia</taxon>
        <taxon>Flavobacteriales</taxon>
        <taxon>Flavobacteriaceae</taxon>
        <taxon>Flavobacterium</taxon>
    </lineage>
</organism>
<evidence type="ECO:0000313" key="2">
    <source>
        <dbReference type="EMBL" id="MEL1245613.1"/>
    </source>
</evidence>
<proteinExistence type="predicted"/>
<gene>
    <name evidence="2" type="ORF">AAEO56_15165</name>
</gene>
<dbReference type="SUPFAM" id="SSF53756">
    <property type="entry name" value="UDP-Glycosyltransferase/glycogen phosphorylase"/>
    <property type="match status" value="1"/>
</dbReference>
<feature type="domain" description="Glycosyl transferase family 28 C-terminal" evidence="1">
    <location>
        <begin position="224"/>
        <end position="329"/>
    </location>
</feature>